<name>A0A172J253_BOENI</name>
<evidence type="ECO:0000256" key="1">
    <source>
        <dbReference type="ARBA" id="ARBA00006974"/>
    </source>
</evidence>
<dbReference type="PANTHER" id="PTHR31374:SF9">
    <property type="entry name" value="AUXIN-RESPONSIVE FAMILY PROTEIN"/>
    <property type="match status" value="1"/>
</dbReference>
<sequence>MSNNKKNNNTNANNNNVNKVSPCTCCDQYCCQWNLWPFKNVVPNHEEVSIPKDVPKGHLVVYVGKDEYYKRFVIKIGLLNHPLFKALLDQARDEFDYVAGPKLCIPCDESLFLNVVRCATCPDDASCL</sequence>
<dbReference type="AlphaFoldDB" id="A0A172J253"/>
<dbReference type="PANTHER" id="PTHR31374">
    <property type="entry name" value="AUXIN-INDUCED PROTEIN-LIKE-RELATED"/>
    <property type="match status" value="1"/>
</dbReference>
<accession>A0A172J253</accession>
<dbReference type="InterPro" id="IPR003676">
    <property type="entry name" value="SAUR_fam"/>
</dbReference>
<proteinExistence type="evidence at transcript level"/>
<comment type="similarity">
    <text evidence="1">Belongs to the ARG7 family.</text>
</comment>
<dbReference type="EMBL" id="KR076508">
    <property type="protein sequence ID" value="AMQ09594.1"/>
    <property type="molecule type" value="mRNA"/>
</dbReference>
<protein>
    <submittedName>
        <fullName evidence="2">Small auxin up regulated protein</fullName>
    </submittedName>
</protein>
<gene>
    <name evidence="2" type="primary">SAUR69</name>
</gene>
<evidence type="ECO:0000313" key="2">
    <source>
        <dbReference type="EMBL" id="AMQ09594.1"/>
    </source>
</evidence>
<dbReference type="GO" id="GO:0009733">
    <property type="term" value="P:response to auxin"/>
    <property type="evidence" value="ECO:0007669"/>
    <property type="project" value="InterPro"/>
</dbReference>
<dbReference type="Pfam" id="PF02519">
    <property type="entry name" value="Auxin_inducible"/>
    <property type="match status" value="1"/>
</dbReference>
<organism evidence="2">
    <name type="scientific">Boehmeria nivea</name>
    <name type="common">Chinese grass</name>
    <name type="synonym">Urtica nivea</name>
    <dbReference type="NCBI Taxonomy" id="83906"/>
    <lineage>
        <taxon>Eukaryota</taxon>
        <taxon>Viridiplantae</taxon>
        <taxon>Streptophyta</taxon>
        <taxon>Embryophyta</taxon>
        <taxon>Tracheophyta</taxon>
        <taxon>Spermatophyta</taxon>
        <taxon>Magnoliopsida</taxon>
        <taxon>eudicotyledons</taxon>
        <taxon>Gunneridae</taxon>
        <taxon>Pentapetalae</taxon>
        <taxon>rosids</taxon>
        <taxon>fabids</taxon>
        <taxon>Rosales</taxon>
        <taxon>Urticaceae</taxon>
        <taxon>Boehmeria</taxon>
    </lineage>
</organism>
<reference evidence="2" key="1">
    <citation type="journal article" date="2016" name="J. Genet.">
        <title>Identification of small auxin-up RNA (SAUR) genes in Urticales plants: mulberry (Morus notabilis), hemp (Cannabis sativa) and ramie (Boehmeria nivea).</title>
        <authorList>
            <person name="Huang X."/>
            <person name="Bao Y."/>
            <person name="Wang B.O."/>
            <person name="Liu L."/>
            <person name="Chen J."/>
            <person name="Dai L."/>
            <person name="Baloch S.U."/>
            <person name="Peng D."/>
        </authorList>
    </citation>
    <scope>NUCLEOTIDE SEQUENCE</scope>
</reference>